<feature type="binding site" evidence="5">
    <location>
        <position position="333"/>
    </location>
    <ligand>
        <name>Ca(2+)</name>
        <dbReference type="ChEBI" id="CHEBI:29108"/>
    </ligand>
</feature>
<dbReference type="Gene3D" id="3.60.20.10">
    <property type="entry name" value="Glutamine Phosphoribosylpyrophosphate, subunit 1, domain 1"/>
    <property type="match status" value="1"/>
</dbReference>
<dbReference type="InterPro" id="IPR014395">
    <property type="entry name" value="Pen/GL7ACA/AHL_acylase"/>
</dbReference>
<dbReference type="GO" id="GO:0017000">
    <property type="term" value="P:antibiotic biosynthetic process"/>
    <property type="evidence" value="ECO:0007669"/>
    <property type="project" value="InterPro"/>
</dbReference>
<dbReference type="Gene3D" id="1.10.439.10">
    <property type="entry name" value="Penicillin Amidohydrolase, domain 1"/>
    <property type="match status" value="1"/>
</dbReference>
<keyword evidence="6" id="KW-1133">Transmembrane helix</keyword>
<accession>A0A540VGJ6</accession>
<dbReference type="InterPro" id="IPR002692">
    <property type="entry name" value="S45"/>
</dbReference>
<evidence type="ECO:0000313" key="8">
    <source>
        <dbReference type="Proteomes" id="UP000317371"/>
    </source>
</evidence>
<evidence type="ECO:0000256" key="2">
    <source>
        <dbReference type="ARBA" id="ARBA00022801"/>
    </source>
</evidence>
<dbReference type="GO" id="GO:0046872">
    <property type="term" value="F:metal ion binding"/>
    <property type="evidence" value="ECO:0007669"/>
    <property type="project" value="UniProtKB-KW"/>
</dbReference>
<name>A0A540VGJ6_9CHLR</name>
<feature type="active site" description="Nucleophile" evidence="4">
    <location>
        <position position="261"/>
    </location>
</feature>
<dbReference type="PANTHER" id="PTHR34218">
    <property type="entry name" value="PEPTIDASE S45 PENICILLIN AMIDASE"/>
    <property type="match status" value="1"/>
</dbReference>
<keyword evidence="5" id="KW-0479">Metal-binding</keyword>
<keyword evidence="8" id="KW-1185">Reference proteome</keyword>
<dbReference type="Pfam" id="PF01804">
    <property type="entry name" value="Penicil_amidase"/>
    <property type="match status" value="1"/>
</dbReference>
<organism evidence="7 8">
    <name type="scientific">Litorilinea aerophila</name>
    <dbReference type="NCBI Taxonomy" id="1204385"/>
    <lineage>
        <taxon>Bacteria</taxon>
        <taxon>Bacillati</taxon>
        <taxon>Chloroflexota</taxon>
        <taxon>Caldilineae</taxon>
        <taxon>Caldilineales</taxon>
        <taxon>Caldilineaceae</taxon>
        <taxon>Litorilinea</taxon>
    </lineage>
</organism>
<dbReference type="RefSeq" id="WP_141610112.1">
    <property type="nucleotide sequence ID" value="NZ_VIGC02000011.1"/>
</dbReference>
<evidence type="ECO:0000256" key="3">
    <source>
        <dbReference type="ARBA" id="ARBA00023145"/>
    </source>
</evidence>
<dbReference type="InterPro" id="IPR029055">
    <property type="entry name" value="Ntn_hydrolases_N"/>
</dbReference>
<keyword evidence="3" id="KW-0865">Zymogen</keyword>
<dbReference type="PIRSF" id="PIRSF001227">
    <property type="entry name" value="Pen_acylase"/>
    <property type="match status" value="1"/>
</dbReference>
<protein>
    <submittedName>
        <fullName evidence="7">Penicillin acylase family protein</fullName>
    </submittedName>
</protein>
<dbReference type="InterPro" id="IPR043146">
    <property type="entry name" value="Penicillin_amidase_N_B-knob"/>
</dbReference>
<dbReference type="AlphaFoldDB" id="A0A540VGJ6"/>
<evidence type="ECO:0000256" key="6">
    <source>
        <dbReference type="SAM" id="Phobius"/>
    </source>
</evidence>
<dbReference type="OrthoDB" id="9759796at2"/>
<evidence type="ECO:0000256" key="4">
    <source>
        <dbReference type="PIRSR" id="PIRSR001227-1"/>
    </source>
</evidence>
<sequence length="815" mass="92873">MWITLFTLIALLLILALLAVGGFFLYVYWWLVQRPMPKLDGELILSILDEPVEILRDRHGVPHIYARSRADLFRAQGFVHAQDRLWQMEQNRRIAQGRLAELFGEAALDADRFSRIVGFWRAAQAELPTLEPEVLQVLTWYVEGVNAYIQSRPGRLAAECNLLRFTPEPWTPVDVLAFAKMMGWSLSINWESELTRLRLLKLLGPIRAAELEPDYPAENPIILEGLGSQEVTRLLNTGGLLLNEYEKLRQWLGTMEGGQGSNSWVLAPKRSLTRRPLLANDPHLAVQIPGAWYENHLSCPDLEVSGVSFAGGPGVVIGHNEHIAWGLTNACVDVQDLYVERPHPTDPTRFAYGEGWEQAQVIEEEIRIRRRTTPHVERVVVTRHGPLITGLLGDRAEVPLSLRWVGHGPGRLFRSLLRLNQARNWEEFQDALADWSVPAQNVTYADVEGNIGYVLAGQIPRREVNLGLVPAPGWDPTYEWDGYIPAEELPRLYNPPSGVIVTANNKMIGDDYPYFLGVEFFPGWRAARLEELLQKKERYTVRDMEEMQMDTVSKYAAALTPWLTLIDTEDSWERVAINYLRRWDFRMDTDSPAALIFHYTLLYLLQLTFGDKLGAAAEGYLGMATNPLFQINGFMLRAESRLVQLLNEAEESIWYMEAASGRPRRRDELLKEALGRAVRHIRRELGDNIRRWHWGRVHQVRYVHPLGSVRLLRGIFNRGPFPVGGDGVTPNQTRHAPKLPPGLVQIAASYRQVLEVGVWDQAQTVTATGQSGHPLSEHYDDQIPMWREGVYHKMPWQRAAVEKAAQYRLILQPGR</sequence>
<keyword evidence="5" id="KW-0106">Calcium</keyword>
<feature type="transmembrane region" description="Helical" evidence="6">
    <location>
        <begin position="6"/>
        <end position="31"/>
    </location>
</feature>
<dbReference type="InParanoid" id="A0A540VGJ6"/>
<comment type="caution">
    <text evidence="7">The sequence shown here is derived from an EMBL/GenBank/DDBJ whole genome shotgun (WGS) entry which is preliminary data.</text>
</comment>
<feature type="binding site" evidence="5">
    <location>
        <position position="336"/>
    </location>
    <ligand>
        <name>Ca(2+)</name>
        <dbReference type="ChEBI" id="CHEBI:29108"/>
    </ligand>
</feature>
<dbReference type="InterPro" id="IPR043147">
    <property type="entry name" value="Penicillin_amidase_A-knob"/>
</dbReference>
<reference evidence="7 8" key="1">
    <citation type="submission" date="2019-06" db="EMBL/GenBank/DDBJ databases">
        <title>Genome sequence of Litorilinea aerophila BAA-2444.</title>
        <authorList>
            <person name="Maclea K.S."/>
            <person name="Maurais E.G."/>
            <person name="Iannazzi L.C."/>
        </authorList>
    </citation>
    <scope>NUCLEOTIDE SEQUENCE [LARGE SCALE GENOMIC DNA]</scope>
    <source>
        <strain evidence="7 8">ATCC BAA-2444</strain>
    </source>
</reference>
<dbReference type="SUPFAM" id="SSF56235">
    <property type="entry name" value="N-terminal nucleophile aminohydrolases (Ntn hydrolases)"/>
    <property type="match status" value="1"/>
</dbReference>
<dbReference type="PANTHER" id="PTHR34218:SF4">
    <property type="entry name" value="ACYL-HOMOSERINE LACTONE ACYLASE QUIP"/>
    <property type="match status" value="1"/>
</dbReference>
<dbReference type="Proteomes" id="UP000317371">
    <property type="component" value="Unassembled WGS sequence"/>
</dbReference>
<evidence type="ECO:0000256" key="5">
    <source>
        <dbReference type="PIRSR" id="PIRSR001227-2"/>
    </source>
</evidence>
<feature type="binding site" evidence="5">
    <location>
        <position position="193"/>
    </location>
    <ligand>
        <name>Ca(2+)</name>
        <dbReference type="ChEBI" id="CHEBI:29108"/>
    </ligand>
</feature>
<dbReference type="Gene3D" id="1.10.1400.10">
    <property type="match status" value="1"/>
</dbReference>
<dbReference type="Gene3D" id="2.30.120.10">
    <property type="match status" value="1"/>
</dbReference>
<keyword evidence="6" id="KW-0472">Membrane</keyword>
<comment type="cofactor">
    <cofactor evidence="5">
        <name>Ca(2+)</name>
        <dbReference type="ChEBI" id="CHEBI:29108"/>
    </cofactor>
    <text evidence="5">Binds 1 Ca(2+) ion per dimer.</text>
</comment>
<dbReference type="CDD" id="cd03747">
    <property type="entry name" value="Ntn_PGA_like"/>
    <property type="match status" value="1"/>
</dbReference>
<dbReference type="InterPro" id="IPR023343">
    <property type="entry name" value="Penicillin_amidase_dom1"/>
</dbReference>
<evidence type="ECO:0000256" key="1">
    <source>
        <dbReference type="ARBA" id="ARBA00006586"/>
    </source>
</evidence>
<gene>
    <name evidence="7" type="ORF">FKZ61_10670</name>
</gene>
<evidence type="ECO:0000313" key="7">
    <source>
        <dbReference type="EMBL" id="TQE95889.1"/>
    </source>
</evidence>
<keyword evidence="2" id="KW-0378">Hydrolase</keyword>
<proteinExistence type="inferred from homology"/>
<comment type="similarity">
    <text evidence="1">Belongs to the peptidase S45 family.</text>
</comment>
<dbReference type="GO" id="GO:0016811">
    <property type="term" value="F:hydrolase activity, acting on carbon-nitrogen (but not peptide) bonds, in linear amides"/>
    <property type="evidence" value="ECO:0007669"/>
    <property type="project" value="InterPro"/>
</dbReference>
<dbReference type="EMBL" id="VIGC01000011">
    <property type="protein sequence ID" value="TQE95889.1"/>
    <property type="molecule type" value="Genomic_DNA"/>
</dbReference>
<keyword evidence="6" id="KW-0812">Transmembrane</keyword>